<feature type="compositionally biased region" description="Basic residues" evidence="1">
    <location>
        <begin position="165"/>
        <end position="180"/>
    </location>
</feature>
<dbReference type="EMBL" id="JAJTJA010000008">
    <property type="protein sequence ID" value="KAH8695688.1"/>
    <property type="molecule type" value="Genomic_DNA"/>
</dbReference>
<protein>
    <submittedName>
        <fullName evidence="2">Uncharacterized protein</fullName>
    </submittedName>
</protein>
<sequence length="347" mass="38373">MVLSSDISAQKLPELKVICPNKLIDVDEALREDPNLVLEALIKAFLSLQVDEDTLTRIRLGDRFRRSLQAKRQTTPYRLHTIVAECKAGTVDDTSLEAKFFTHGGVRAVTALAAAATDDKQVVKQLKGLPEIQLQSFLMTVDVIKPHPDFLFIVETLDRKKPARLSKRKHIPEPRSRRRLHDGDITGVFPQQSPANSGTKCHQRGHSRNSAISYVGNDNQRSLDDGDTSGMNVFSPSQRNRMTNRPSHAGTCGVPAISTRNSQGHPVVVEPNQSMTNILVSDAATDPILTFAPYSSAQTGRTFPQDNHFPAAMPSISTIWKNGGYDENAEDSDFEHYGIDMDNFTAL</sequence>
<name>A0AAD4KM00_9EURO</name>
<evidence type="ECO:0000313" key="2">
    <source>
        <dbReference type="EMBL" id="KAH8695688.1"/>
    </source>
</evidence>
<dbReference type="RefSeq" id="XP_046070830.1">
    <property type="nucleotide sequence ID" value="XM_046211448.1"/>
</dbReference>
<organism evidence="2 3">
    <name type="scientific">Talaromyces proteolyticus</name>
    <dbReference type="NCBI Taxonomy" id="1131652"/>
    <lineage>
        <taxon>Eukaryota</taxon>
        <taxon>Fungi</taxon>
        <taxon>Dikarya</taxon>
        <taxon>Ascomycota</taxon>
        <taxon>Pezizomycotina</taxon>
        <taxon>Eurotiomycetes</taxon>
        <taxon>Eurotiomycetidae</taxon>
        <taxon>Eurotiales</taxon>
        <taxon>Trichocomaceae</taxon>
        <taxon>Talaromyces</taxon>
        <taxon>Talaromyces sect. Bacilispori</taxon>
    </lineage>
</organism>
<reference evidence="2" key="1">
    <citation type="submission" date="2021-12" db="EMBL/GenBank/DDBJ databases">
        <title>Convergent genome expansion in fungi linked to evolution of root-endophyte symbiosis.</title>
        <authorList>
            <consortium name="DOE Joint Genome Institute"/>
            <person name="Ke Y.-H."/>
            <person name="Bonito G."/>
            <person name="Liao H.-L."/>
            <person name="Looney B."/>
            <person name="Rojas-Flechas A."/>
            <person name="Nash J."/>
            <person name="Hameed K."/>
            <person name="Schadt C."/>
            <person name="Martin F."/>
            <person name="Crous P.W."/>
            <person name="Miettinen O."/>
            <person name="Magnuson J.K."/>
            <person name="Labbe J."/>
            <person name="Jacobson D."/>
            <person name="Doktycz M.J."/>
            <person name="Veneault-Fourrey C."/>
            <person name="Kuo A."/>
            <person name="Mondo S."/>
            <person name="Calhoun S."/>
            <person name="Riley R."/>
            <person name="Ohm R."/>
            <person name="LaButti K."/>
            <person name="Andreopoulos B."/>
            <person name="Pangilinan J."/>
            <person name="Nolan M."/>
            <person name="Tritt A."/>
            <person name="Clum A."/>
            <person name="Lipzen A."/>
            <person name="Daum C."/>
            <person name="Barry K."/>
            <person name="Grigoriev I.V."/>
            <person name="Vilgalys R."/>
        </authorList>
    </citation>
    <scope>NUCLEOTIDE SEQUENCE</scope>
    <source>
        <strain evidence="2">PMI_201</strain>
    </source>
</reference>
<evidence type="ECO:0000313" key="3">
    <source>
        <dbReference type="Proteomes" id="UP001201262"/>
    </source>
</evidence>
<evidence type="ECO:0000256" key="1">
    <source>
        <dbReference type="SAM" id="MobiDB-lite"/>
    </source>
</evidence>
<keyword evidence="3" id="KW-1185">Reference proteome</keyword>
<dbReference type="GeneID" id="70241735"/>
<gene>
    <name evidence="2" type="ORF">BGW36DRAFT_298643</name>
</gene>
<proteinExistence type="predicted"/>
<feature type="compositionally biased region" description="Polar residues" evidence="1">
    <location>
        <begin position="189"/>
        <end position="200"/>
    </location>
</feature>
<feature type="region of interest" description="Disordered" evidence="1">
    <location>
        <begin position="165"/>
        <end position="229"/>
    </location>
</feature>
<dbReference type="AlphaFoldDB" id="A0AAD4KM00"/>
<accession>A0AAD4KM00</accession>
<comment type="caution">
    <text evidence="2">The sequence shown here is derived from an EMBL/GenBank/DDBJ whole genome shotgun (WGS) entry which is preliminary data.</text>
</comment>
<feature type="compositionally biased region" description="Polar residues" evidence="1">
    <location>
        <begin position="208"/>
        <end position="220"/>
    </location>
</feature>
<dbReference type="Proteomes" id="UP001201262">
    <property type="component" value="Unassembled WGS sequence"/>
</dbReference>